<feature type="domain" description="Glycosyl transferase family 1" evidence="2">
    <location>
        <begin position="218"/>
        <end position="381"/>
    </location>
</feature>
<protein>
    <submittedName>
        <fullName evidence="3">Glycosyltransferase family 4 protein</fullName>
    </submittedName>
</protein>
<dbReference type="PANTHER" id="PTHR45947">
    <property type="entry name" value="SULFOQUINOVOSYL TRANSFERASE SQD2"/>
    <property type="match status" value="1"/>
</dbReference>
<keyword evidence="1" id="KW-0472">Membrane</keyword>
<gene>
    <name evidence="3" type="ORF">IAI61_17180</name>
</gene>
<dbReference type="EMBL" id="JACTNG010000010">
    <property type="protein sequence ID" value="MBO1080780.1"/>
    <property type="molecule type" value="Genomic_DNA"/>
</dbReference>
<organism evidence="3 4">
    <name type="scientific">Roseomonas haemaphysalidis</name>
    <dbReference type="NCBI Taxonomy" id="2768162"/>
    <lineage>
        <taxon>Bacteria</taxon>
        <taxon>Pseudomonadati</taxon>
        <taxon>Pseudomonadota</taxon>
        <taxon>Alphaproteobacteria</taxon>
        <taxon>Acetobacterales</taxon>
        <taxon>Roseomonadaceae</taxon>
        <taxon>Roseomonas</taxon>
    </lineage>
</organism>
<keyword evidence="4" id="KW-1185">Reference proteome</keyword>
<dbReference type="RefSeq" id="WP_207418958.1">
    <property type="nucleotide sequence ID" value="NZ_CP061177.1"/>
</dbReference>
<dbReference type="SUPFAM" id="SSF53756">
    <property type="entry name" value="UDP-Glycosyltransferase/glycogen phosphorylase"/>
    <property type="match status" value="1"/>
</dbReference>
<dbReference type="PANTHER" id="PTHR45947:SF3">
    <property type="entry name" value="SULFOQUINOVOSYL TRANSFERASE SQD2"/>
    <property type="match status" value="1"/>
</dbReference>
<dbReference type="Pfam" id="PF00534">
    <property type="entry name" value="Glycos_transf_1"/>
    <property type="match status" value="1"/>
</dbReference>
<dbReference type="Gene3D" id="3.40.50.2000">
    <property type="entry name" value="Glycogen Phosphorylase B"/>
    <property type="match status" value="2"/>
</dbReference>
<sequence length="443" mass="48178">MPNNRVLLIASNFPPVLGGSASVYMNLASCAPDDILILAPSHNYLDDTPIDGWREHDRQAPYHVSRLPLLRTLMTPRPPGAAARIGFLLADLALRARVLARVLGLVAFRGVRTVCIGELLAMGWLARLLQFVPGVSTAVYVHGEEITTADSYDPRHLRARQAMQHSDVTIVVSSFTLEAVRALLGPEHRKPVVMIQNGVNTHVFRAAGKPERLVARHGLEGRFTFLSVCRLVEKKGIDNAIRAFRGVAAVHPEARFVVVGWGEFEARLREIAAEEGLDERVIFAGRVADEDLADYYRLGDVFVMPNRRMPDGDTEGFGLVFLEANRCGLPVVAGRDGGSTDAVQDGLNGLVVDGHSVPAIATAMRALAEDPALYDRLRDGGLKRSAEAGWEGKARAFLEALRPAGRTPRFNMTALALSLPLLVLALPYLLLLRLNGAAHPPDA</sequence>
<dbReference type="InterPro" id="IPR001296">
    <property type="entry name" value="Glyco_trans_1"/>
</dbReference>
<dbReference type="CDD" id="cd03801">
    <property type="entry name" value="GT4_PimA-like"/>
    <property type="match status" value="1"/>
</dbReference>
<accession>A0ABS3KV12</accession>
<keyword evidence="1" id="KW-0812">Transmembrane</keyword>
<evidence type="ECO:0000259" key="2">
    <source>
        <dbReference type="Pfam" id="PF00534"/>
    </source>
</evidence>
<evidence type="ECO:0000313" key="4">
    <source>
        <dbReference type="Proteomes" id="UP001518989"/>
    </source>
</evidence>
<dbReference type="Proteomes" id="UP001518989">
    <property type="component" value="Unassembled WGS sequence"/>
</dbReference>
<evidence type="ECO:0000256" key="1">
    <source>
        <dbReference type="SAM" id="Phobius"/>
    </source>
</evidence>
<keyword evidence="1" id="KW-1133">Transmembrane helix</keyword>
<name>A0ABS3KV12_9PROT</name>
<comment type="caution">
    <text evidence="3">The sequence shown here is derived from an EMBL/GenBank/DDBJ whole genome shotgun (WGS) entry which is preliminary data.</text>
</comment>
<reference evidence="3 4" key="1">
    <citation type="submission" date="2020-09" db="EMBL/GenBank/DDBJ databases">
        <title>Roseomonas.</title>
        <authorList>
            <person name="Zhu W."/>
        </authorList>
    </citation>
    <scope>NUCLEOTIDE SEQUENCE [LARGE SCALE GENOMIC DNA]</scope>
    <source>
        <strain evidence="3 4">573</strain>
    </source>
</reference>
<evidence type="ECO:0000313" key="3">
    <source>
        <dbReference type="EMBL" id="MBO1080780.1"/>
    </source>
</evidence>
<feature type="transmembrane region" description="Helical" evidence="1">
    <location>
        <begin position="410"/>
        <end position="431"/>
    </location>
</feature>
<dbReference type="InterPro" id="IPR050194">
    <property type="entry name" value="Glycosyltransferase_grp1"/>
</dbReference>
<proteinExistence type="predicted"/>